<dbReference type="Proteomes" id="UP000663854">
    <property type="component" value="Unassembled WGS sequence"/>
</dbReference>
<sequence length="226" mass="25941">MGDYSKALEFYDKSHQILEKALPPTHPDWATSYNNIGLTYNKMGVYSKALEFYEKAHQIKEKALPPHHPHLASSYNNIGGVSISPNHPDLATSYNNISSTYHGLGNYAAAPKATTYAFQIRQNAFQEDNLAFAFTYNWALAIFQQMLPERHPNLAIIYSNIGDIHRLMGDYERTLSFHRKVLNIQENVRCNPLECATTYTNLDETYREMKDYSTALTYFEKGLEIR</sequence>
<dbReference type="AlphaFoldDB" id="A0A813NVE5"/>
<evidence type="ECO:0000313" key="6">
    <source>
        <dbReference type="Proteomes" id="UP000663870"/>
    </source>
</evidence>
<protein>
    <submittedName>
        <fullName evidence="5">Uncharacterized protein</fullName>
    </submittedName>
</protein>
<dbReference type="Gene3D" id="1.25.40.10">
    <property type="entry name" value="Tetratricopeptide repeat domain"/>
    <property type="match status" value="3"/>
</dbReference>
<dbReference type="PROSITE" id="PS50293">
    <property type="entry name" value="TPR_REGION"/>
    <property type="match status" value="2"/>
</dbReference>
<keyword evidence="1" id="KW-0677">Repeat</keyword>
<feature type="repeat" description="TPR" evidence="3">
    <location>
        <begin position="30"/>
        <end position="63"/>
    </location>
</feature>
<dbReference type="Proteomes" id="UP000663870">
    <property type="component" value="Unassembled WGS sequence"/>
</dbReference>
<dbReference type="Pfam" id="PF13424">
    <property type="entry name" value="TPR_12"/>
    <property type="match status" value="2"/>
</dbReference>
<evidence type="ECO:0000256" key="1">
    <source>
        <dbReference type="ARBA" id="ARBA00022737"/>
    </source>
</evidence>
<dbReference type="SMART" id="SM00028">
    <property type="entry name" value="TPR"/>
    <property type="match status" value="4"/>
</dbReference>
<keyword evidence="6" id="KW-1185">Reference proteome</keyword>
<dbReference type="PANTHER" id="PTHR45641:SF1">
    <property type="entry name" value="AAA+ ATPASE DOMAIN-CONTAINING PROTEIN"/>
    <property type="match status" value="1"/>
</dbReference>
<evidence type="ECO:0000313" key="5">
    <source>
        <dbReference type="EMBL" id="CAF0741198.1"/>
    </source>
</evidence>
<dbReference type="InterPro" id="IPR019734">
    <property type="entry name" value="TPR_rpt"/>
</dbReference>
<evidence type="ECO:0000313" key="4">
    <source>
        <dbReference type="EMBL" id="CAF0726312.1"/>
    </source>
</evidence>
<proteinExistence type="predicted"/>
<evidence type="ECO:0000256" key="3">
    <source>
        <dbReference type="PROSITE-ProRule" id="PRU00339"/>
    </source>
</evidence>
<dbReference type="EMBL" id="CAJNOH010000002">
    <property type="protein sequence ID" value="CAF0726312.1"/>
    <property type="molecule type" value="Genomic_DNA"/>
</dbReference>
<gene>
    <name evidence="5" type="ORF">JXQ802_LOCUS1133</name>
    <name evidence="4" type="ORF">PYM288_LOCUS613</name>
</gene>
<reference evidence="5" key="1">
    <citation type="submission" date="2021-02" db="EMBL/GenBank/DDBJ databases">
        <authorList>
            <person name="Nowell W R."/>
        </authorList>
    </citation>
    <scope>NUCLEOTIDE SEQUENCE</scope>
</reference>
<evidence type="ECO:0000256" key="2">
    <source>
        <dbReference type="ARBA" id="ARBA00022803"/>
    </source>
</evidence>
<dbReference type="Pfam" id="PF13374">
    <property type="entry name" value="TPR_10"/>
    <property type="match status" value="1"/>
</dbReference>
<dbReference type="PROSITE" id="PS50005">
    <property type="entry name" value="TPR"/>
    <property type="match status" value="2"/>
</dbReference>
<feature type="repeat" description="TPR" evidence="3">
    <location>
        <begin position="155"/>
        <end position="188"/>
    </location>
</feature>
<dbReference type="SUPFAM" id="SSF48452">
    <property type="entry name" value="TPR-like"/>
    <property type="match status" value="1"/>
</dbReference>
<organism evidence="5 6">
    <name type="scientific">Rotaria sordida</name>
    <dbReference type="NCBI Taxonomy" id="392033"/>
    <lineage>
        <taxon>Eukaryota</taxon>
        <taxon>Metazoa</taxon>
        <taxon>Spiralia</taxon>
        <taxon>Gnathifera</taxon>
        <taxon>Rotifera</taxon>
        <taxon>Eurotatoria</taxon>
        <taxon>Bdelloidea</taxon>
        <taxon>Philodinida</taxon>
        <taxon>Philodinidae</taxon>
        <taxon>Rotaria</taxon>
    </lineage>
</organism>
<dbReference type="PANTHER" id="PTHR45641">
    <property type="entry name" value="TETRATRICOPEPTIDE REPEAT PROTEIN (AFU_ORTHOLOGUE AFUA_6G03870)"/>
    <property type="match status" value="1"/>
</dbReference>
<accession>A0A813NVE5</accession>
<keyword evidence="2 3" id="KW-0802">TPR repeat</keyword>
<name>A0A813NVE5_9BILA</name>
<dbReference type="EMBL" id="CAJNOL010000012">
    <property type="protein sequence ID" value="CAF0741198.1"/>
    <property type="molecule type" value="Genomic_DNA"/>
</dbReference>
<dbReference type="InterPro" id="IPR011990">
    <property type="entry name" value="TPR-like_helical_dom_sf"/>
</dbReference>
<comment type="caution">
    <text evidence="5">The sequence shown here is derived from an EMBL/GenBank/DDBJ whole genome shotgun (WGS) entry which is preliminary data.</text>
</comment>